<gene>
    <name evidence="2" type="ORF">TRFO_18655</name>
</gene>
<feature type="domain" description="Initiator binding" evidence="1">
    <location>
        <begin position="18"/>
        <end position="142"/>
    </location>
</feature>
<evidence type="ECO:0000313" key="3">
    <source>
        <dbReference type="Proteomes" id="UP000179807"/>
    </source>
</evidence>
<dbReference type="Proteomes" id="UP000179807">
    <property type="component" value="Unassembled WGS sequence"/>
</dbReference>
<keyword evidence="3" id="KW-1185">Reference proteome</keyword>
<dbReference type="VEuPathDB" id="TrichDB:TRFO_18655"/>
<evidence type="ECO:0000259" key="1">
    <source>
        <dbReference type="Pfam" id="PF10416"/>
    </source>
</evidence>
<dbReference type="AlphaFoldDB" id="A0A1J4KKL3"/>
<dbReference type="InterPro" id="IPR018845">
    <property type="entry name" value="Initiator-bd"/>
</dbReference>
<proteinExistence type="predicted"/>
<dbReference type="EMBL" id="MLAK01000579">
    <property type="protein sequence ID" value="OHT11771.1"/>
    <property type="molecule type" value="Genomic_DNA"/>
</dbReference>
<protein>
    <recommendedName>
        <fullName evidence="1">Initiator binding domain-containing protein</fullName>
    </recommendedName>
</protein>
<organism evidence="2 3">
    <name type="scientific">Tritrichomonas foetus</name>
    <dbReference type="NCBI Taxonomy" id="1144522"/>
    <lineage>
        <taxon>Eukaryota</taxon>
        <taxon>Metamonada</taxon>
        <taxon>Parabasalia</taxon>
        <taxon>Tritrichomonadida</taxon>
        <taxon>Tritrichomonadidae</taxon>
        <taxon>Tritrichomonas</taxon>
    </lineage>
</organism>
<evidence type="ECO:0000313" key="2">
    <source>
        <dbReference type="EMBL" id="OHT11771.1"/>
    </source>
</evidence>
<dbReference type="OrthoDB" id="10473232at2759"/>
<reference evidence="2" key="1">
    <citation type="submission" date="2016-10" db="EMBL/GenBank/DDBJ databases">
        <authorList>
            <person name="Benchimol M."/>
            <person name="Almeida L.G."/>
            <person name="Vasconcelos A.T."/>
            <person name="Perreira-Neves A."/>
            <person name="Rosa I.A."/>
            <person name="Tasca T."/>
            <person name="Bogo M.R."/>
            <person name="de Souza W."/>
        </authorList>
    </citation>
    <scope>NUCLEOTIDE SEQUENCE [LARGE SCALE GENOMIC DNA]</scope>
    <source>
        <strain evidence="2">K</strain>
    </source>
</reference>
<sequence length="309" mass="34328">MNFDQISLPKYFERLSDEDKINYAKLKMAFAAPSCKNRRNKSTETFSEIITSLKAFVIRGDGADADRALVCGICWLDDAVAINTRQLRLLISKCKSSINGSFQLLGYGTVPSGSDSTTALIRYFPFMKDNFAELRQWTIRQKVTKSNPSPAQLVKLIQTQSQMNLNINTNMNLKANLANNMNNNGLINNMNQLTSIQNMAINLPPAISLSAPPAELFISPAPELLDAAYGSKSLDVTDNAQVSLTAAEPQNSLVQNNDHQLADFSEKVSIWDDQYSFTFPIDGPDMTKGDHCQSDLDEFDLFDSVFDNL</sequence>
<accession>A0A1J4KKL3</accession>
<dbReference type="GeneID" id="94835010"/>
<name>A0A1J4KKL3_9EUKA</name>
<dbReference type="RefSeq" id="XP_068364907.1">
    <property type="nucleotide sequence ID" value="XM_068500306.1"/>
</dbReference>
<dbReference type="Pfam" id="PF10416">
    <property type="entry name" value="IBD"/>
    <property type="match status" value="1"/>
</dbReference>
<comment type="caution">
    <text evidence="2">The sequence shown here is derived from an EMBL/GenBank/DDBJ whole genome shotgun (WGS) entry which is preliminary data.</text>
</comment>